<dbReference type="HOGENOM" id="CLU_1766104_0_0_11"/>
<proteinExistence type="predicted"/>
<evidence type="ECO:0000313" key="1">
    <source>
        <dbReference type="EMBL" id="BAD60732.1"/>
    </source>
</evidence>
<reference evidence="1 2" key="1">
    <citation type="journal article" date="2004" name="Proc. Natl. Acad. Sci. U.S.A.">
        <title>The complete genomic sequence of Nocardia farcinica IFM 10152.</title>
        <authorList>
            <person name="Ishikawa J."/>
            <person name="Yamashita A."/>
            <person name="Mikami Y."/>
            <person name="Hoshino Y."/>
            <person name="Kurita H."/>
            <person name="Hotta K."/>
            <person name="Shiba T."/>
            <person name="Hattori M."/>
        </authorList>
    </citation>
    <scope>NUCLEOTIDE SEQUENCE [LARGE SCALE GENOMIC DNA]</scope>
    <source>
        <strain evidence="1 2">IFM 10152</strain>
        <plasmid evidence="2">Plasmid pNF2</plasmid>
    </source>
</reference>
<protein>
    <submittedName>
        <fullName evidence="1">Uncharacterized protein</fullName>
    </submittedName>
</protein>
<name>Q5YM59_NOCFA</name>
<dbReference type="KEGG" id="nfa:PNF2_470"/>
<organism evidence="1 2">
    <name type="scientific">Nocardia farcinica (strain IFM 10152)</name>
    <dbReference type="NCBI Taxonomy" id="247156"/>
    <lineage>
        <taxon>Bacteria</taxon>
        <taxon>Bacillati</taxon>
        <taxon>Actinomycetota</taxon>
        <taxon>Actinomycetes</taxon>
        <taxon>Mycobacteriales</taxon>
        <taxon>Nocardiaceae</taxon>
        <taxon>Nocardia</taxon>
    </lineage>
</organism>
<sequence length="147" mass="16129">MRWRDLPGAAQRPYVVGEVIVVKRVGAVDEIEELFETQVVEILWSEVGVLVTKLEDTPHLELLVVLFSHPAALVLTTAFLPALRVGSPRSEYSSALRTCVCAVAVERQRQQHTNGMAADCGQPVPTLDEVERWRASPEGVDAAGLLE</sequence>
<keyword evidence="2" id="KW-1185">Reference proteome</keyword>
<dbReference type="Proteomes" id="UP000006820">
    <property type="component" value="Plasmid pNF2"/>
</dbReference>
<dbReference type="AlphaFoldDB" id="Q5YM59"/>
<geneLocation type="plasmid" evidence="1 2">
    <name>pNF2</name>
</geneLocation>
<keyword evidence="1" id="KW-0614">Plasmid</keyword>
<evidence type="ECO:0000313" key="2">
    <source>
        <dbReference type="Proteomes" id="UP000006820"/>
    </source>
</evidence>
<dbReference type="EMBL" id="AP006620">
    <property type="protein sequence ID" value="BAD60732.1"/>
    <property type="molecule type" value="Genomic_DNA"/>
</dbReference>
<gene>
    <name evidence="1" type="ordered locus">PNF2_470</name>
</gene>
<accession>Q5YM59</accession>